<comment type="caution">
    <text evidence="1">The sequence shown here is derived from an EMBL/GenBank/DDBJ whole genome shotgun (WGS) entry which is preliminary data.</text>
</comment>
<gene>
    <name evidence="1" type="ORF">E2C01_017300</name>
</gene>
<sequence>MELISIHPIQTTPSLTHRKAGRSLAFVCEEFDTLRSAGVPVRLLMERESGEVAVVASGVAAGTETEATAAFLDVLRLLSVRLLVVLLSLLPHERCPSV</sequence>
<accession>A0A5B7DT87</accession>
<organism evidence="1 2">
    <name type="scientific">Portunus trituberculatus</name>
    <name type="common">Swimming crab</name>
    <name type="synonym">Neptunus trituberculatus</name>
    <dbReference type="NCBI Taxonomy" id="210409"/>
    <lineage>
        <taxon>Eukaryota</taxon>
        <taxon>Metazoa</taxon>
        <taxon>Ecdysozoa</taxon>
        <taxon>Arthropoda</taxon>
        <taxon>Crustacea</taxon>
        <taxon>Multicrustacea</taxon>
        <taxon>Malacostraca</taxon>
        <taxon>Eumalacostraca</taxon>
        <taxon>Eucarida</taxon>
        <taxon>Decapoda</taxon>
        <taxon>Pleocyemata</taxon>
        <taxon>Brachyura</taxon>
        <taxon>Eubrachyura</taxon>
        <taxon>Portunoidea</taxon>
        <taxon>Portunidae</taxon>
        <taxon>Portuninae</taxon>
        <taxon>Portunus</taxon>
    </lineage>
</organism>
<keyword evidence="2" id="KW-1185">Reference proteome</keyword>
<evidence type="ECO:0000313" key="2">
    <source>
        <dbReference type="Proteomes" id="UP000324222"/>
    </source>
</evidence>
<dbReference type="AlphaFoldDB" id="A0A5B7DT87"/>
<dbReference type="Proteomes" id="UP000324222">
    <property type="component" value="Unassembled WGS sequence"/>
</dbReference>
<dbReference type="EMBL" id="VSRR010001303">
    <property type="protein sequence ID" value="MPC24223.1"/>
    <property type="molecule type" value="Genomic_DNA"/>
</dbReference>
<protein>
    <submittedName>
        <fullName evidence="1">Uncharacterized protein</fullName>
    </submittedName>
</protein>
<reference evidence="1 2" key="1">
    <citation type="submission" date="2019-05" db="EMBL/GenBank/DDBJ databases">
        <title>Another draft genome of Portunus trituberculatus and its Hox gene families provides insights of decapod evolution.</title>
        <authorList>
            <person name="Jeong J.-H."/>
            <person name="Song I."/>
            <person name="Kim S."/>
            <person name="Choi T."/>
            <person name="Kim D."/>
            <person name="Ryu S."/>
            <person name="Kim W."/>
        </authorList>
    </citation>
    <scope>NUCLEOTIDE SEQUENCE [LARGE SCALE GENOMIC DNA]</scope>
    <source>
        <tissue evidence="1">Muscle</tissue>
    </source>
</reference>
<name>A0A5B7DT87_PORTR</name>
<proteinExistence type="predicted"/>
<evidence type="ECO:0000313" key="1">
    <source>
        <dbReference type="EMBL" id="MPC24223.1"/>
    </source>
</evidence>